<proteinExistence type="predicted"/>
<dbReference type="Proteomes" id="UP000663873">
    <property type="component" value="Unassembled WGS sequence"/>
</dbReference>
<dbReference type="EMBL" id="CAJOBP010091652">
    <property type="protein sequence ID" value="CAF4949572.1"/>
    <property type="molecule type" value="Genomic_DNA"/>
</dbReference>
<feature type="non-terminal residue" evidence="1">
    <location>
        <position position="42"/>
    </location>
</feature>
<organism evidence="1 2">
    <name type="scientific">Rotaria socialis</name>
    <dbReference type="NCBI Taxonomy" id="392032"/>
    <lineage>
        <taxon>Eukaryota</taxon>
        <taxon>Metazoa</taxon>
        <taxon>Spiralia</taxon>
        <taxon>Gnathifera</taxon>
        <taxon>Rotifera</taxon>
        <taxon>Eurotatoria</taxon>
        <taxon>Bdelloidea</taxon>
        <taxon>Philodinida</taxon>
        <taxon>Philodinidae</taxon>
        <taxon>Rotaria</taxon>
    </lineage>
</organism>
<evidence type="ECO:0000313" key="2">
    <source>
        <dbReference type="Proteomes" id="UP000663873"/>
    </source>
</evidence>
<accession>A0A821Y778</accession>
<gene>
    <name evidence="1" type="ORF">UJA718_LOCUS47692</name>
</gene>
<keyword evidence="2" id="KW-1185">Reference proteome</keyword>
<protein>
    <submittedName>
        <fullName evidence="1">Uncharacterized protein</fullName>
    </submittedName>
</protein>
<name>A0A821Y778_9BILA</name>
<dbReference type="AlphaFoldDB" id="A0A821Y778"/>
<reference evidence="1" key="1">
    <citation type="submission" date="2021-02" db="EMBL/GenBank/DDBJ databases">
        <authorList>
            <person name="Nowell W R."/>
        </authorList>
    </citation>
    <scope>NUCLEOTIDE SEQUENCE</scope>
</reference>
<sequence length="42" mass="4742">MCFNGEKVLYTWTCIRALNTGTFICCNLTNNLTTLARSAIRI</sequence>
<evidence type="ECO:0000313" key="1">
    <source>
        <dbReference type="EMBL" id="CAF4949572.1"/>
    </source>
</evidence>
<comment type="caution">
    <text evidence="1">The sequence shown here is derived from an EMBL/GenBank/DDBJ whole genome shotgun (WGS) entry which is preliminary data.</text>
</comment>